<evidence type="ECO:0000256" key="2">
    <source>
        <dbReference type="SAM" id="MobiDB-lite"/>
    </source>
</evidence>
<proteinExistence type="inferred from homology"/>
<reference evidence="3" key="2">
    <citation type="submission" date="2020-07" db="EMBL/GenBank/DDBJ databases">
        <authorList>
            <person name="Vera ALvarez R."/>
            <person name="Arias-Moreno D.M."/>
            <person name="Jimenez-Jacinto V."/>
            <person name="Jimenez-Bremont J.F."/>
            <person name="Swaminathan K."/>
            <person name="Moose S.P."/>
            <person name="Guerrero-Gonzalez M.L."/>
            <person name="Marino-Ramirez L."/>
            <person name="Landsman D."/>
            <person name="Rodriguez-Kessler M."/>
            <person name="Delgado-Sanchez P."/>
        </authorList>
    </citation>
    <scope>NUCLEOTIDE SEQUENCE</scope>
    <source>
        <tissue evidence="3">Cladode</tissue>
    </source>
</reference>
<feature type="compositionally biased region" description="Pro residues" evidence="2">
    <location>
        <begin position="189"/>
        <end position="203"/>
    </location>
</feature>
<dbReference type="EMBL" id="GISG01020902">
    <property type="protein sequence ID" value="MBA4618464.1"/>
    <property type="molecule type" value="Transcribed_RNA"/>
</dbReference>
<protein>
    <recommendedName>
        <fullName evidence="1">HVA22-like protein</fullName>
    </recommendedName>
</protein>
<accession>A0A7C9CLJ8</accession>
<dbReference type="PANTHER" id="PTHR12300:SF117">
    <property type="entry name" value="LP05237P-RELATED"/>
    <property type="match status" value="1"/>
</dbReference>
<dbReference type="GO" id="GO:0016020">
    <property type="term" value="C:membrane"/>
    <property type="evidence" value="ECO:0007669"/>
    <property type="project" value="UniProtKB-SubCell"/>
</dbReference>
<dbReference type="Pfam" id="PF03134">
    <property type="entry name" value="TB2_DP1_HVA22"/>
    <property type="match status" value="1"/>
</dbReference>
<evidence type="ECO:0000256" key="1">
    <source>
        <dbReference type="RuleBase" id="RU362006"/>
    </source>
</evidence>
<sequence length="265" mass="30471">MLGEFISRGLLMILGYAYPALECFKIVEKNKPNIDELRFWCQYWIIMALLSVGERFGDVFISWVPLYGEFKLAFIIYLWYPKTKGTSYVYENLLRPFVTRHETDIEKSLNELRLRAWDLALYYWENCTDLGQSAFFNVVEYVANQSSRLKGDTSKKNDRSGRRKDSSPPPTNSALRHRRSSPDPKRRWPPPAQPAPSAPPLPAAFPSLFKAEAQASKSNVVQMEPQEARTEYVHVDDLTAQDSSPTKEKGLLGLARLQFRRSKPT</sequence>
<dbReference type="PANTHER" id="PTHR12300">
    <property type="entry name" value="HVA22-LIKE PROTEINS"/>
    <property type="match status" value="1"/>
</dbReference>
<feature type="compositionally biased region" description="Basic and acidic residues" evidence="2">
    <location>
        <begin position="149"/>
        <end position="166"/>
    </location>
</feature>
<feature type="region of interest" description="Disordered" evidence="2">
    <location>
        <begin position="147"/>
        <end position="209"/>
    </location>
</feature>
<reference evidence="3" key="1">
    <citation type="journal article" date="2013" name="J. Plant Res.">
        <title>Effect of fungi and light on seed germination of three Opuntia species from semiarid lands of central Mexico.</title>
        <authorList>
            <person name="Delgado-Sanchez P."/>
            <person name="Jimenez-Bremont J.F."/>
            <person name="Guerrero-Gonzalez Mde L."/>
            <person name="Flores J."/>
        </authorList>
    </citation>
    <scope>NUCLEOTIDE SEQUENCE</scope>
    <source>
        <tissue evidence="3">Cladode</tissue>
    </source>
</reference>
<comment type="similarity">
    <text evidence="1">Belongs to the DP1 family.</text>
</comment>
<comment type="subcellular location">
    <subcellularLocation>
        <location evidence="1">Membrane</location>
        <topology evidence="1">Multi-pass membrane protein</topology>
    </subcellularLocation>
</comment>
<evidence type="ECO:0000313" key="3">
    <source>
        <dbReference type="EMBL" id="MBA4618464.1"/>
    </source>
</evidence>
<name>A0A7C9CLJ8_OPUST</name>
<organism evidence="3">
    <name type="scientific">Opuntia streptacantha</name>
    <name type="common">Prickly pear cactus</name>
    <name type="synonym">Opuntia cardona</name>
    <dbReference type="NCBI Taxonomy" id="393608"/>
    <lineage>
        <taxon>Eukaryota</taxon>
        <taxon>Viridiplantae</taxon>
        <taxon>Streptophyta</taxon>
        <taxon>Embryophyta</taxon>
        <taxon>Tracheophyta</taxon>
        <taxon>Spermatophyta</taxon>
        <taxon>Magnoliopsida</taxon>
        <taxon>eudicotyledons</taxon>
        <taxon>Gunneridae</taxon>
        <taxon>Pentapetalae</taxon>
        <taxon>Caryophyllales</taxon>
        <taxon>Cactineae</taxon>
        <taxon>Cactaceae</taxon>
        <taxon>Opuntioideae</taxon>
        <taxon>Opuntia</taxon>
    </lineage>
</organism>
<dbReference type="InterPro" id="IPR004345">
    <property type="entry name" value="TB2_DP1_HVA22"/>
</dbReference>
<dbReference type="AlphaFoldDB" id="A0A7C9CLJ8"/>